<feature type="domain" description="Bifunctional inhibitor/plant lipid transfer protein/seed storage helical" evidence="2">
    <location>
        <begin position="55"/>
        <end position="136"/>
    </location>
</feature>
<dbReference type="InterPro" id="IPR051636">
    <property type="entry name" value="Plant_LTP/defense-related"/>
</dbReference>
<protein>
    <submittedName>
        <fullName evidence="3">Proline-rich protein</fullName>
    </submittedName>
</protein>
<proteinExistence type="evidence at transcript level"/>
<accession>Q9LLZ6</accession>
<dbReference type="InterPro" id="IPR027923">
    <property type="entry name" value="Hydrophob_seed_dom"/>
</dbReference>
<dbReference type="InterPro" id="IPR016140">
    <property type="entry name" value="Bifunc_inhib/LTP/seed_store"/>
</dbReference>
<sequence>MKKVAALCFIFMIQVATNMAPIMAACSGYTCILPPVIPGGPGSGGSTPGGSTAKCPLNALKLGACVDLLQGLVHVGLGDPVVNQCCPLIQGVAALEAALCLCTTIRAKVLSLNVLLPIALSLVASCGLTVPPDFKCPAN</sequence>
<dbReference type="InterPro" id="IPR036312">
    <property type="entry name" value="Bifun_inhib/LTP/seed_sf"/>
</dbReference>
<dbReference type="CDD" id="cd01958">
    <property type="entry name" value="HPS_like"/>
    <property type="match status" value="1"/>
</dbReference>
<name>Q9LLZ6_PINTA</name>
<dbReference type="PROSITE" id="PS51257">
    <property type="entry name" value="PROKAR_LIPOPROTEIN"/>
    <property type="match status" value="1"/>
</dbReference>
<evidence type="ECO:0000259" key="2">
    <source>
        <dbReference type="SMART" id="SM00499"/>
    </source>
</evidence>
<dbReference type="PANTHER" id="PTHR31731">
    <property type="match status" value="1"/>
</dbReference>
<keyword evidence="1" id="KW-0732">Signal</keyword>
<dbReference type="SUPFAM" id="SSF47699">
    <property type="entry name" value="Bifunctional inhibitor/lipid-transfer protein/seed storage 2S albumin"/>
    <property type="match status" value="1"/>
</dbReference>
<dbReference type="Gene3D" id="1.10.110.10">
    <property type="entry name" value="Plant lipid-transfer and hydrophobic proteins"/>
    <property type="match status" value="1"/>
</dbReference>
<dbReference type="SMART" id="SM00499">
    <property type="entry name" value="AAI"/>
    <property type="match status" value="1"/>
</dbReference>
<organism evidence="3">
    <name type="scientific">Pinus taeda</name>
    <name type="common">Loblolly pine</name>
    <dbReference type="NCBI Taxonomy" id="3352"/>
    <lineage>
        <taxon>Eukaryota</taxon>
        <taxon>Viridiplantae</taxon>
        <taxon>Streptophyta</taxon>
        <taxon>Embryophyta</taxon>
        <taxon>Tracheophyta</taxon>
        <taxon>Spermatophyta</taxon>
        <taxon>Pinopsida</taxon>
        <taxon>Pinidae</taxon>
        <taxon>Conifers I</taxon>
        <taxon>Pinales</taxon>
        <taxon>Pinaceae</taxon>
        <taxon>Pinus</taxon>
        <taxon>Pinus subgen. Pinus</taxon>
    </lineage>
</organism>
<evidence type="ECO:0000313" key="3">
    <source>
        <dbReference type="EMBL" id="AAF75825.1"/>
    </source>
</evidence>
<dbReference type="Pfam" id="PF14547">
    <property type="entry name" value="Hydrophob_seed"/>
    <property type="match status" value="1"/>
</dbReference>
<dbReference type="EMBL" id="AF101789">
    <property type="protein sequence ID" value="AAF75825.1"/>
    <property type="molecule type" value="mRNA"/>
</dbReference>
<feature type="signal peptide" evidence="1">
    <location>
        <begin position="1"/>
        <end position="24"/>
    </location>
</feature>
<reference evidence="3" key="1">
    <citation type="journal article" date="2000" name="Tree Physiol.">
        <title>Differential expression of genes encoding cell wall proteins in vascular tissues from vertical and bent loblolly pine trees.</title>
        <authorList>
            <person name="Zhang Y."/>
            <person name="Sederoff R.R."/>
            <person name="Allona I."/>
        </authorList>
    </citation>
    <scope>NUCLEOTIDE SEQUENCE</scope>
</reference>
<feature type="chain" id="PRO_5004329630" evidence="1">
    <location>
        <begin position="25"/>
        <end position="139"/>
    </location>
</feature>
<evidence type="ECO:0000256" key="1">
    <source>
        <dbReference type="SAM" id="SignalP"/>
    </source>
</evidence>
<dbReference type="AlphaFoldDB" id="Q9LLZ6"/>